<dbReference type="SUPFAM" id="SSF54427">
    <property type="entry name" value="NTF2-like"/>
    <property type="match status" value="1"/>
</dbReference>
<proteinExistence type="predicted"/>
<dbReference type="RefSeq" id="WP_235058238.1">
    <property type="nucleotide sequence ID" value="NZ_JAKFHA010000049.1"/>
</dbReference>
<protein>
    <submittedName>
        <fullName evidence="2">Nuclear transport factor 2 family protein</fullName>
    </submittedName>
</protein>
<feature type="domain" description="SnoaL-like" evidence="1">
    <location>
        <begin position="11"/>
        <end position="106"/>
    </location>
</feature>
<dbReference type="Pfam" id="PF12680">
    <property type="entry name" value="SnoaL_2"/>
    <property type="match status" value="1"/>
</dbReference>
<evidence type="ECO:0000313" key="3">
    <source>
        <dbReference type="Proteomes" id="UP001165378"/>
    </source>
</evidence>
<evidence type="ECO:0000259" key="1">
    <source>
        <dbReference type="Pfam" id="PF12680"/>
    </source>
</evidence>
<evidence type="ECO:0000313" key="2">
    <source>
        <dbReference type="EMBL" id="MCF2533467.1"/>
    </source>
</evidence>
<keyword evidence="3" id="KW-1185">Reference proteome</keyword>
<name>A0AA41Q904_9ACTN</name>
<dbReference type="Proteomes" id="UP001165378">
    <property type="component" value="Unassembled WGS sequence"/>
</dbReference>
<gene>
    <name evidence="2" type="ORF">LZ495_40480</name>
</gene>
<dbReference type="AlphaFoldDB" id="A0AA41Q904"/>
<dbReference type="Gene3D" id="3.10.450.50">
    <property type="match status" value="1"/>
</dbReference>
<organism evidence="2 3">
    <name type="scientific">Yinghuangia soli</name>
    <dbReference type="NCBI Taxonomy" id="2908204"/>
    <lineage>
        <taxon>Bacteria</taxon>
        <taxon>Bacillati</taxon>
        <taxon>Actinomycetota</taxon>
        <taxon>Actinomycetes</taxon>
        <taxon>Kitasatosporales</taxon>
        <taxon>Streptomycetaceae</taxon>
        <taxon>Yinghuangia</taxon>
    </lineage>
</organism>
<dbReference type="EMBL" id="JAKFHA010000049">
    <property type="protein sequence ID" value="MCF2533467.1"/>
    <property type="molecule type" value="Genomic_DNA"/>
</dbReference>
<comment type="caution">
    <text evidence="2">The sequence shown here is derived from an EMBL/GenBank/DDBJ whole genome shotgun (WGS) entry which is preliminary data.</text>
</comment>
<dbReference type="InterPro" id="IPR037401">
    <property type="entry name" value="SnoaL-like"/>
</dbReference>
<accession>A0AA41Q904</accession>
<dbReference type="InterPro" id="IPR032710">
    <property type="entry name" value="NTF2-like_dom_sf"/>
</dbReference>
<reference evidence="2" key="1">
    <citation type="submission" date="2022-01" db="EMBL/GenBank/DDBJ databases">
        <title>Genome-Based Taxonomic Classification of the Phylum Actinobacteria.</title>
        <authorList>
            <person name="Gao Y."/>
        </authorList>
    </citation>
    <scope>NUCLEOTIDE SEQUENCE</scope>
    <source>
        <strain evidence="2">KLBMP 8922</strain>
    </source>
</reference>
<sequence length="122" mass="13011">MSERAKVVATVENYLAQLSAQDLEGIMAAYGPEPTVNDPIGSEPKVGREAVQAFYASILPLKPRGTLLGPVTVVGNVAAFQFKLELTIGDKEVAVCATEWFVLDGDLLIETMTAVPDMEATV</sequence>